<reference evidence="1 2" key="2">
    <citation type="journal article" date="2017" name="Nature">
        <title>The Apostasia genome and the evolution of orchids.</title>
        <authorList>
            <person name="Zhang G.Q."/>
            <person name="Liu K.W."/>
            <person name="Li Z."/>
            <person name="Lohaus R."/>
            <person name="Hsiao Y.Y."/>
            <person name="Niu S.C."/>
            <person name="Wang J.Y."/>
            <person name="Lin Y.C."/>
            <person name="Xu Q."/>
            <person name="Chen L.J."/>
            <person name="Yoshida K."/>
            <person name="Fujiwara S."/>
            <person name="Wang Z.W."/>
            <person name="Zhang Y.Q."/>
            <person name="Mitsuda N."/>
            <person name="Wang M."/>
            <person name="Liu G.H."/>
            <person name="Pecoraro L."/>
            <person name="Huang H.X."/>
            <person name="Xiao X.J."/>
            <person name="Lin M."/>
            <person name="Wu X.Y."/>
            <person name="Wu W.L."/>
            <person name="Chen Y.Y."/>
            <person name="Chang S.B."/>
            <person name="Sakamoto S."/>
            <person name="Ohme-Takagi M."/>
            <person name="Yagi M."/>
            <person name="Zeng S.J."/>
            <person name="Shen C.Y."/>
            <person name="Yeh C.M."/>
            <person name="Luo Y.B."/>
            <person name="Tsai W.C."/>
            <person name="Van de Peer Y."/>
            <person name="Liu Z.J."/>
        </authorList>
    </citation>
    <scope>NUCLEOTIDE SEQUENCE [LARGE SCALE GENOMIC DNA]</scope>
    <source>
        <tissue evidence="1">The whole plant</tissue>
    </source>
</reference>
<organism evidence="1 2">
    <name type="scientific">Dendrobium catenatum</name>
    <dbReference type="NCBI Taxonomy" id="906689"/>
    <lineage>
        <taxon>Eukaryota</taxon>
        <taxon>Viridiplantae</taxon>
        <taxon>Streptophyta</taxon>
        <taxon>Embryophyta</taxon>
        <taxon>Tracheophyta</taxon>
        <taxon>Spermatophyta</taxon>
        <taxon>Magnoliopsida</taxon>
        <taxon>Liliopsida</taxon>
        <taxon>Asparagales</taxon>
        <taxon>Orchidaceae</taxon>
        <taxon>Epidendroideae</taxon>
        <taxon>Malaxideae</taxon>
        <taxon>Dendrobiinae</taxon>
        <taxon>Dendrobium</taxon>
    </lineage>
</organism>
<reference evidence="1 2" key="1">
    <citation type="journal article" date="2016" name="Sci. Rep.">
        <title>The Dendrobium catenatum Lindl. genome sequence provides insights into polysaccharide synthase, floral development and adaptive evolution.</title>
        <authorList>
            <person name="Zhang G.Q."/>
            <person name="Xu Q."/>
            <person name="Bian C."/>
            <person name="Tsai W.C."/>
            <person name="Yeh C.M."/>
            <person name="Liu K.W."/>
            <person name="Yoshida K."/>
            <person name="Zhang L.S."/>
            <person name="Chang S.B."/>
            <person name="Chen F."/>
            <person name="Shi Y."/>
            <person name="Su Y.Y."/>
            <person name="Zhang Y.Q."/>
            <person name="Chen L.J."/>
            <person name="Yin Y."/>
            <person name="Lin M."/>
            <person name="Huang H."/>
            <person name="Deng H."/>
            <person name="Wang Z.W."/>
            <person name="Zhu S.L."/>
            <person name="Zhao X."/>
            <person name="Deng C."/>
            <person name="Niu S.C."/>
            <person name="Huang J."/>
            <person name="Wang M."/>
            <person name="Liu G.H."/>
            <person name="Yang H.J."/>
            <person name="Xiao X.J."/>
            <person name="Hsiao Y.Y."/>
            <person name="Wu W.L."/>
            <person name="Chen Y.Y."/>
            <person name="Mitsuda N."/>
            <person name="Ohme-Takagi M."/>
            <person name="Luo Y.B."/>
            <person name="Van de Peer Y."/>
            <person name="Liu Z.J."/>
        </authorList>
    </citation>
    <scope>NUCLEOTIDE SEQUENCE [LARGE SCALE GENOMIC DNA]</scope>
    <source>
        <tissue evidence="1">The whole plant</tissue>
    </source>
</reference>
<protein>
    <submittedName>
        <fullName evidence="1">Uncharacterized protein</fullName>
    </submittedName>
</protein>
<dbReference type="Proteomes" id="UP000233837">
    <property type="component" value="Unassembled WGS sequence"/>
</dbReference>
<dbReference type="EMBL" id="KZ502700">
    <property type="protein sequence ID" value="PKU74037.1"/>
    <property type="molecule type" value="Genomic_DNA"/>
</dbReference>
<keyword evidence="2" id="KW-1185">Reference proteome</keyword>
<name>A0A2I0WEF4_9ASPA</name>
<proteinExistence type="predicted"/>
<gene>
    <name evidence="1" type="ORF">MA16_Dca011747</name>
</gene>
<sequence length="204" mass="23127">MSVRREKQNKNIVVNTNCALLRTLTKTVLQENVLLPSDFFGGPLGAGNGDAVTGGTCATETLRRSFQWLTRRKLIDGEFMGIDRRMVRRSRFPADIPPATLSVRRYVVSGGYFSTVTNRLINDRRSAGKSDRTYDGKRKLCDSEIYLFFAGNMFPAQIVRQQKFPTRDNPAEGFSLEIRRKATISGAFSFIPTDLVRRYKLVFL</sequence>
<accession>A0A2I0WEF4</accession>
<dbReference type="AlphaFoldDB" id="A0A2I0WEF4"/>
<evidence type="ECO:0000313" key="2">
    <source>
        <dbReference type="Proteomes" id="UP000233837"/>
    </source>
</evidence>
<evidence type="ECO:0000313" key="1">
    <source>
        <dbReference type="EMBL" id="PKU74037.1"/>
    </source>
</evidence>